<accession>A0A433Q295</accession>
<dbReference type="Gene3D" id="1.10.10.60">
    <property type="entry name" value="Homeodomain-like"/>
    <property type="match status" value="2"/>
</dbReference>
<dbReference type="EMBL" id="RBNJ01017903">
    <property type="protein sequence ID" value="RUS23943.1"/>
    <property type="molecule type" value="Genomic_DNA"/>
</dbReference>
<dbReference type="PROSITE" id="PS51294">
    <property type="entry name" value="HTH_MYB"/>
    <property type="match status" value="2"/>
</dbReference>
<dbReference type="SMART" id="SM00717">
    <property type="entry name" value="SANT"/>
    <property type="match status" value="2"/>
</dbReference>
<protein>
    <recommendedName>
        <fullName evidence="9">Homeodomain-like protein</fullName>
    </recommendedName>
</protein>
<feature type="domain" description="HTH myb-type" evidence="6">
    <location>
        <begin position="343"/>
        <end position="394"/>
    </location>
</feature>
<comment type="caution">
    <text evidence="7">The sequence shown here is derived from an EMBL/GenBank/DDBJ whole genome shotgun (WGS) entry which is preliminary data.</text>
</comment>
<dbReference type="InterPro" id="IPR051575">
    <property type="entry name" value="Myb-like_DNA-bd"/>
</dbReference>
<feature type="domain" description="HTH myb-type" evidence="6">
    <location>
        <begin position="288"/>
        <end position="342"/>
    </location>
</feature>
<name>A0A433Q295_9FUNG</name>
<evidence type="ECO:0000256" key="4">
    <source>
        <dbReference type="ARBA" id="ARBA00023242"/>
    </source>
</evidence>
<dbReference type="AlphaFoldDB" id="A0A433Q295"/>
<feature type="domain" description="Myb-like" evidence="5">
    <location>
        <begin position="344"/>
        <end position="390"/>
    </location>
</feature>
<organism evidence="7 8">
    <name type="scientific">Jimgerdemannia flammicorona</name>
    <dbReference type="NCBI Taxonomy" id="994334"/>
    <lineage>
        <taxon>Eukaryota</taxon>
        <taxon>Fungi</taxon>
        <taxon>Fungi incertae sedis</taxon>
        <taxon>Mucoromycota</taxon>
        <taxon>Mucoromycotina</taxon>
        <taxon>Endogonomycetes</taxon>
        <taxon>Endogonales</taxon>
        <taxon>Endogonaceae</taxon>
        <taxon>Jimgerdemannia</taxon>
    </lineage>
</organism>
<evidence type="ECO:0000313" key="8">
    <source>
        <dbReference type="Proteomes" id="UP000274822"/>
    </source>
</evidence>
<dbReference type="InterPro" id="IPR009057">
    <property type="entry name" value="Homeodomain-like_sf"/>
</dbReference>
<dbReference type="GO" id="GO:0019185">
    <property type="term" value="C:snRNA-activating protein complex"/>
    <property type="evidence" value="ECO:0007669"/>
    <property type="project" value="TreeGrafter"/>
</dbReference>
<keyword evidence="2" id="KW-0238">DNA-binding</keyword>
<dbReference type="Proteomes" id="UP000274822">
    <property type="component" value="Unassembled WGS sequence"/>
</dbReference>
<reference evidence="7 8" key="1">
    <citation type="journal article" date="2018" name="New Phytol.">
        <title>Phylogenomics of Endogonaceae and evolution of mycorrhizas within Mucoromycota.</title>
        <authorList>
            <person name="Chang Y."/>
            <person name="Desiro A."/>
            <person name="Na H."/>
            <person name="Sandor L."/>
            <person name="Lipzen A."/>
            <person name="Clum A."/>
            <person name="Barry K."/>
            <person name="Grigoriev I.V."/>
            <person name="Martin F.M."/>
            <person name="Stajich J.E."/>
            <person name="Smith M.E."/>
            <person name="Bonito G."/>
            <person name="Spatafora J.W."/>
        </authorList>
    </citation>
    <scope>NUCLEOTIDE SEQUENCE [LARGE SCALE GENOMIC DNA]</scope>
    <source>
        <strain evidence="7 8">AD002</strain>
    </source>
</reference>
<dbReference type="PROSITE" id="PS50090">
    <property type="entry name" value="MYB_LIKE"/>
    <property type="match status" value="2"/>
</dbReference>
<gene>
    <name evidence="7" type="ORF">BC938DRAFT_474362</name>
</gene>
<keyword evidence="1" id="KW-0805">Transcription regulation</keyword>
<evidence type="ECO:0008006" key="9">
    <source>
        <dbReference type="Google" id="ProtNLM"/>
    </source>
</evidence>
<dbReference type="GO" id="GO:0000978">
    <property type="term" value="F:RNA polymerase II cis-regulatory region sequence-specific DNA binding"/>
    <property type="evidence" value="ECO:0007669"/>
    <property type="project" value="TreeGrafter"/>
</dbReference>
<evidence type="ECO:0000313" key="7">
    <source>
        <dbReference type="EMBL" id="RUS23943.1"/>
    </source>
</evidence>
<dbReference type="SUPFAM" id="SSF46689">
    <property type="entry name" value="Homeodomain-like"/>
    <property type="match status" value="2"/>
</dbReference>
<dbReference type="PANTHER" id="PTHR46621:SF1">
    <property type="entry name" value="SNRNA-ACTIVATING PROTEIN COMPLEX SUBUNIT 4"/>
    <property type="match status" value="1"/>
</dbReference>
<evidence type="ECO:0000259" key="5">
    <source>
        <dbReference type="PROSITE" id="PS50090"/>
    </source>
</evidence>
<dbReference type="PANTHER" id="PTHR46621">
    <property type="entry name" value="SNRNA-ACTIVATING PROTEIN COMPLEX SUBUNIT 4"/>
    <property type="match status" value="1"/>
</dbReference>
<dbReference type="CDD" id="cd00167">
    <property type="entry name" value="SANT"/>
    <property type="match status" value="2"/>
</dbReference>
<dbReference type="InterPro" id="IPR017930">
    <property type="entry name" value="Myb_dom"/>
</dbReference>
<dbReference type="GO" id="GO:0042796">
    <property type="term" value="P:snRNA transcription by RNA polymerase III"/>
    <property type="evidence" value="ECO:0007669"/>
    <property type="project" value="TreeGrafter"/>
</dbReference>
<dbReference type="GO" id="GO:0001006">
    <property type="term" value="F:RNA polymerase III type 3 promoter sequence-specific DNA binding"/>
    <property type="evidence" value="ECO:0007669"/>
    <property type="project" value="TreeGrafter"/>
</dbReference>
<feature type="domain" description="Myb-like" evidence="5">
    <location>
        <begin position="296"/>
        <end position="338"/>
    </location>
</feature>
<sequence>MLITWAIRCGAFKAFTTLEGLFQSKYTTIEWAPEMLNTTVFQNAAGNSPLTTTSFDSFLSLIAQKARYVESFSAYVFRRSAADAISKKDGDAKAKQALYHSPKSNMLHMHYTRPIGVNIMGVMLGTDASAQHHDDVIAFRAPLVQIPTPVLRSKPTRQRLQETDATIIKWKEDVAKLKKKLNPLGIQRWHYLTKEAPDLLKQYQKLLRFIRVCTLKLERYEISKQTAAAELEQRAKTISTENGLVVVGVSSTMLDDVIQTVPDIQKREALARYLCAKPRGYISTAVTTDIKTTTTWTKDDDELLRKAYTLHGRQWEKIASMIPGKENHNCRYRWDNALGVSIKKKTQWTSDEDILLRQCHHEHGHSWITISADIPGRTPDMCHRRMTILLKRDHVTAETKRKQTSE</sequence>
<dbReference type="Pfam" id="PF00249">
    <property type="entry name" value="Myb_DNA-binding"/>
    <property type="match status" value="2"/>
</dbReference>
<keyword evidence="8" id="KW-1185">Reference proteome</keyword>
<proteinExistence type="predicted"/>
<keyword evidence="3" id="KW-0804">Transcription</keyword>
<evidence type="ECO:0000256" key="3">
    <source>
        <dbReference type="ARBA" id="ARBA00023163"/>
    </source>
</evidence>
<keyword evidence="4" id="KW-0539">Nucleus</keyword>
<evidence type="ECO:0000256" key="1">
    <source>
        <dbReference type="ARBA" id="ARBA00023015"/>
    </source>
</evidence>
<dbReference type="InterPro" id="IPR001005">
    <property type="entry name" value="SANT/Myb"/>
</dbReference>
<evidence type="ECO:0000259" key="6">
    <source>
        <dbReference type="PROSITE" id="PS51294"/>
    </source>
</evidence>
<evidence type="ECO:0000256" key="2">
    <source>
        <dbReference type="ARBA" id="ARBA00023125"/>
    </source>
</evidence>
<dbReference type="GO" id="GO:0042795">
    <property type="term" value="P:snRNA transcription by RNA polymerase II"/>
    <property type="evidence" value="ECO:0007669"/>
    <property type="project" value="TreeGrafter"/>
</dbReference>